<keyword evidence="3" id="KW-1185">Reference proteome</keyword>
<comment type="caution">
    <text evidence="2">The sequence shown here is derived from an EMBL/GenBank/DDBJ whole genome shotgun (WGS) entry which is preliminary data.</text>
</comment>
<proteinExistence type="predicted"/>
<name>A0AA88P518_9TELE</name>
<gene>
    <name evidence="2" type="ORF">Q8A67_024406</name>
</gene>
<evidence type="ECO:0000256" key="1">
    <source>
        <dbReference type="SAM" id="MobiDB-lite"/>
    </source>
</evidence>
<organism evidence="2 3">
    <name type="scientific">Cirrhinus molitorella</name>
    <name type="common">mud carp</name>
    <dbReference type="NCBI Taxonomy" id="172907"/>
    <lineage>
        <taxon>Eukaryota</taxon>
        <taxon>Metazoa</taxon>
        <taxon>Chordata</taxon>
        <taxon>Craniata</taxon>
        <taxon>Vertebrata</taxon>
        <taxon>Euteleostomi</taxon>
        <taxon>Actinopterygii</taxon>
        <taxon>Neopterygii</taxon>
        <taxon>Teleostei</taxon>
        <taxon>Ostariophysi</taxon>
        <taxon>Cypriniformes</taxon>
        <taxon>Cyprinidae</taxon>
        <taxon>Labeoninae</taxon>
        <taxon>Labeonini</taxon>
        <taxon>Cirrhinus</taxon>
    </lineage>
</organism>
<evidence type="ECO:0000313" key="3">
    <source>
        <dbReference type="Proteomes" id="UP001187343"/>
    </source>
</evidence>
<dbReference type="EMBL" id="JAUYZG010000024">
    <property type="protein sequence ID" value="KAK2870014.1"/>
    <property type="molecule type" value="Genomic_DNA"/>
</dbReference>
<dbReference type="Proteomes" id="UP001187343">
    <property type="component" value="Unassembled WGS sequence"/>
</dbReference>
<sequence length="90" mass="9726">MLGGLQTPGQSGRQPVPFTPYITVIVHQDDGQDDLGLEVCVITLENGLEEEGCLPGAVWSPQTLSEELKSEQPTARESNSMSKTDIQITL</sequence>
<dbReference type="AlphaFoldDB" id="A0AA88P518"/>
<accession>A0AA88P518</accession>
<reference evidence="2" key="1">
    <citation type="submission" date="2023-08" db="EMBL/GenBank/DDBJ databases">
        <title>Chromosome-level Genome Assembly of mud carp (Cirrhinus molitorella).</title>
        <authorList>
            <person name="Liu H."/>
        </authorList>
    </citation>
    <scope>NUCLEOTIDE SEQUENCE</scope>
    <source>
        <strain evidence="2">Prfri</strain>
        <tissue evidence="2">Muscle</tissue>
    </source>
</reference>
<feature type="region of interest" description="Disordered" evidence="1">
    <location>
        <begin position="64"/>
        <end position="90"/>
    </location>
</feature>
<protein>
    <submittedName>
        <fullName evidence="2">Uncharacterized protein</fullName>
    </submittedName>
</protein>
<evidence type="ECO:0000313" key="2">
    <source>
        <dbReference type="EMBL" id="KAK2870014.1"/>
    </source>
</evidence>